<proteinExistence type="predicted"/>
<dbReference type="EMBL" id="ACCJ01000535">
    <property type="protein sequence ID" value="EEG51678.1"/>
    <property type="molecule type" value="Genomic_DNA"/>
</dbReference>
<comment type="caution">
    <text evidence="1">The sequence shown here is derived from an EMBL/GenBank/DDBJ whole genome shotgun (WGS) entry which is preliminary data.</text>
</comment>
<dbReference type="AlphaFoldDB" id="C0DAG3"/>
<keyword evidence="2" id="KW-1185">Reference proteome</keyword>
<sequence length="57" mass="6190">MTSSLVGVGAGPRQRPIALNKKMGDCRRRGRLSHLCLYAFDVRRFPGHAASSAPIIP</sequence>
<evidence type="ECO:0000313" key="1">
    <source>
        <dbReference type="EMBL" id="EEG51678.1"/>
    </source>
</evidence>
<name>C0DAG3_9FIRM</name>
<reference evidence="1 2" key="1">
    <citation type="submission" date="2009-01" db="EMBL/GenBank/DDBJ databases">
        <authorList>
            <person name="Fulton L."/>
            <person name="Clifton S."/>
            <person name="Fulton B."/>
            <person name="Xu J."/>
            <person name="Minx P."/>
            <person name="Pepin K.H."/>
            <person name="Johnson M."/>
            <person name="Bhonagiri V."/>
            <person name="Nash W.E."/>
            <person name="Mardis E.R."/>
            <person name="Wilson R.K."/>
        </authorList>
    </citation>
    <scope>NUCLEOTIDE SEQUENCE [LARGE SCALE GENOMIC DNA]</scope>
    <source>
        <strain evidence="1 2">DSM 15981</strain>
    </source>
</reference>
<accession>C0DAG3</accession>
<protein>
    <submittedName>
        <fullName evidence="1">Uncharacterized protein</fullName>
    </submittedName>
</protein>
<organism evidence="1 2">
    <name type="scientific">[Clostridium] asparagiforme DSM 15981</name>
    <dbReference type="NCBI Taxonomy" id="518636"/>
    <lineage>
        <taxon>Bacteria</taxon>
        <taxon>Bacillati</taxon>
        <taxon>Bacillota</taxon>
        <taxon>Clostridia</taxon>
        <taxon>Lachnospirales</taxon>
        <taxon>Lachnospiraceae</taxon>
        <taxon>Enterocloster</taxon>
    </lineage>
</organism>
<evidence type="ECO:0000313" key="2">
    <source>
        <dbReference type="Proteomes" id="UP000004756"/>
    </source>
</evidence>
<dbReference type="Proteomes" id="UP000004756">
    <property type="component" value="Unassembled WGS sequence"/>
</dbReference>
<dbReference type="HOGENOM" id="CLU_2988384_0_0_9"/>
<gene>
    <name evidence="1" type="ORF">CLOSTASPAR_06265</name>
</gene>
<reference evidence="1 2" key="2">
    <citation type="submission" date="2009-02" db="EMBL/GenBank/DDBJ databases">
        <title>Draft genome sequence of Clostridium asparagiforme (DSM 15981).</title>
        <authorList>
            <person name="Sudarsanam P."/>
            <person name="Ley R."/>
            <person name="Guruge J."/>
            <person name="Turnbaugh P.J."/>
            <person name="Mahowald M."/>
            <person name="Liep D."/>
            <person name="Gordon J."/>
        </authorList>
    </citation>
    <scope>NUCLEOTIDE SEQUENCE [LARGE SCALE GENOMIC DNA]</scope>
    <source>
        <strain evidence="1 2">DSM 15981</strain>
    </source>
</reference>